<dbReference type="AlphaFoldDB" id="A0A183JH86"/>
<gene>
    <name evidence="3" type="ORF">SCUD_LOCUS2060</name>
</gene>
<dbReference type="Proteomes" id="UP000279833">
    <property type="component" value="Unassembled WGS sequence"/>
</dbReference>
<reference evidence="5" key="1">
    <citation type="submission" date="2016-06" db="UniProtKB">
        <authorList>
            <consortium name="WormBaseParasite"/>
        </authorList>
    </citation>
    <scope>IDENTIFICATION</scope>
</reference>
<dbReference type="InterPro" id="IPR045609">
    <property type="entry name" value="DUF6451"/>
</dbReference>
<keyword evidence="4" id="KW-1185">Reference proteome</keyword>
<evidence type="ECO:0000313" key="5">
    <source>
        <dbReference type="WBParaSite" id="SCUD_0000205901-mRNA-1"/>
    </source>
</evidence>
<dbReference type="WBParaSite" id="SCUD_0000205901-mRNA-1">
    <property type="protein sequence ID" value="SCUD_0000205901-mRNA-1"/>
    <property type="gene ID" value="SCUD_0000205901"/>
</dbReference>
<dbReference type="EMBL" id="UZAK01001862">
    <property type="protein sequence ID" value="VDO71924.1"/>
    <property type="molecule type" value="Genomic_DNA"/>
</dbReference>
<feature type="coiled-coil region" evidence="1">
    <location>
        <begin position="12"/>
        <end position="57"/>
    </location>
</feature>
<keyword evidence="1" id="KW-0175">Coiled coil</keyword>
<name>A0A183JH86_9TREM</name>
<reference evidence="3 4" key="2">
    <citation type="submission" date="2018-11" db="EMBL/GenBank/DDBJ databases">
        <authorList>
            <consortium name="Pathogen Informatics"/>
        </authorList>
    </citation>
    <scope>NUCLEOTIDE SEQUENCE [LARGE SCALE GENOMIC DNA]</scope>
    <source>
        <strain evidence="3">Dakar</strain>
        <strain evidence="4">Dakar, Senegal</strain>
    </source>
</reference>
<evidence type="ECO:0000256" key="1">
    <source>
        <dbReference type="SAM" id="Coils"/>
    </source>
</evidence>
<accession>A0A183JH86</accession>
<sequence>MSLSNEQKGITLEEMSKIIQQLNNRINTKRTQLAPIIRELRQLRQRAQMKANSVEEASASVGLHIHKRQSNILQYNTENTNSFTFDGETLKEVESFTYLGDIIDERGGSDSDVKARIDKARTAFLQLNKMCNSKQLSTSINVRIFNTNVNTVLLYGAETWKTITIIVKKYN</sequence>
<protein>
    <submittedName>
        <fullName evidence="5">DUF6451 domain-containing protein</fullName>
    </submittedName>
</protein>
<proteinExistence type="predicted"/>
<organism evidence="5">
    <name type="scientific">Schistosoma curassoni</name>
    <dbReference type="NCBI Taxonomy" id="6186"/>
    <lineage>
        <taxon>Eukaryota</taxon>
        <taxon>Metazoa</taxon>
        <taxon>Spiralia</taxon>
        <taxon>Lophotrochozoa</taxon>
        <taxon>Platyhelminthes</taxon>
        <taxon>Trematoda</taxon>
        <taxon>Digenea</taxon>
        <taxon>Strigeidida</taxon>
        <taxon>Schistosomatoidea</taxon>
        <taxon>Schistosomatidae</taxon>
        <taxon>Schistosoma</taxon>
    </lineage>
</organism>
<dbReference type="Pfam" id="PF20049">
    <property type="entry name" value="DUF6451"/>
    <property type="match status" value="1"/>
</dbReference>
<evidence type="ECO:0000259" key="2">
    <source>
        <dbReference type="Pfam" id="PF20049"/>
    </source>
</evidence>
<dbReference type="PANTHER" id="PTHR47027">
    <property type="entry name" value="REVERSE TRANSCRIPTASE DOMAIN-CONTAINING PROTEIN"/>
    <property type="match status" value="1"/>
</dbReference>
<evidence type="ECO:0000313" key="4">
    <source>
        <dbReference type="Proteomes" id="UP000279833"/>
    </source>
</evidence>
<dbReference type="PANTHER" id="PTHR47027:SF25">
    <property type="entry name" value="REVERSE TRANSCRIPTASE DOMAIN-CONTAINING PROTEIN"/>
    <property type="match status" value="1"/>
</dbReference>
<feature type="domain" description="DUF6451" evidence="2">
    <location>
        <begin position="123"/>
        <end position="155"/>
    </location>
</feature>
<evidence type="ECO:0000313" key="3">
    <source>
        <dbReference type="EMBL" id="VDO71924.1"/>
    </source>
</evidence>